<comment type="caution">
    <text evidence="9">The sequence shown here is derived from an EMBL/GenBank/DDBJ whole genome shotgun (WGS) entry which is preliminary data.</text>
</comment>
<proteinExistence type="inferred from homology"/>
<evidence type="ECO:0000256" key="3">
    <source>
        <dbReference type="ARBA" id="ARBA00022448"/>
    </source>
</evidence>
<reference evidence="9 10" key="1">
    <citation type="submission" date="2023-08" db="EMBL/GenBank/DDBJ databases">
        <authorList>
            <person name="Park J.-S."/>
        </authorList>
    </citation>
    <scope>NUCLEOTIDE SEQUENCE [LARGE SCALE GENOMIC DNA]</scope>
    <source>
        <strain evidence="9 10">2205SS18-9</strain>
    </source>
</reference>
<accession>A0ABT9J1B3</accession>
<dbReference type="InterPro" id="IPR052017">
    <property type="entry name" value="TSUP"/>
</dbReference>
<comment type="subcellular location">
    <subcellularLocation>
        <location evidence="1 8">Cell membrane</location>
        <topology evidence="1 8">Multi-pass membrane protein</topology>
    </subcellularLocation>
</comment>
<keyword evidence="5 8" id="KW-0812">Transmembrane</keyword>
<feature type="transmembrane region" description="Helical" evidence="8">
    <location>
        <begin position="201"/>
        <end position="222"/>
    </location>
</feature>
<sequence>MSDLTILQLCLTVLAAILIGFSKTGIPSAGIFFVVIFASTFPAKESIGILLPMLIAADIVAVTYYRRTVVWKYLFKLIPWVLGGMLLGFLVLIPIENEELSLLLGIIILTLIILHISKNKLESWLQSKFTESSIFLNILGVLAGFTTMVGNAAGAIMAIYLLTKGLKKNEFIGTGAWFFISVNLIKVPFFAYIGLITPATLVFNAWMIPAILIGTWLGIKLLPRIPQKHFQTIILSLSAVGGIKLIFDGVVYLS</sequence>
<name>A0ABT9J1B3_9BACL</name>
<gene>
    <name evidence="9" type="ORF">Q5Y73_14960</name>
</gene>
<evidence type="ECO:0000256" key="2">
    <source>
        <dbReference type="ARBA" id="ARBA00009142"/>
    </source>
</evidence>
<dbReference type="EMBL" id="JAVAMP010000007">
    <property type="protein sequence ID" value="MDP5275406.1"/>
    <property type="molecule type" value="Genomic_DNA"/>
</dbReference>
<dbReference type="InterPro" id="IPR002781">
    <property type="entry name" value="TM_pro_TauE-like"/>
</dbReference>
<dbReference type="PANTHER" id="PTHR30269">
    <property type="entry name" value="TRANSMEMBRANE PROTEIN YFCA"/>
    <property type="match status" value="1"/>
</dbReference>
<keyword evidence="3" id="KW-0813">Transport</keyword>
<keyword evidence="10" id="KW-1185">Reference proteome</keyword>
<evidence type="ECO:0000256" key="6">
    <source>
        <dbReference type="ARBA" id="ARBA00022989"/>
    </source>
</evidence>
<dbReference type="Pfam" id="PF01925">
    <property type="entry name" value="TauE"/>
    <property type="match status" value="1"/>
</dbReference>
<evidence type="ECO:0000313" key="10">
    <source>
        <dbReference type="Proteomes" id="UP001231941"/>
    </source>
</evidence>
<feature type="transmembrane region" description="Helical" evidence="8">
    <location>
        <begin position="73"/>
        <end position="93"/>
    </location>
</feature>
<evidence type="ECO:0000313" key="9">
    <source>
        <dbReference type="EMBL" id="MDP5275406.1"/>
    </source>
</evidence>
<feature type="transmembrane region" description="Helical" evidence="8">
    <location>
        <begin position="100"/>
        <end position="117"/>
    </location>
</feature>
<evidence type="ECO:0000256" key="1">
    <source>
        <dbReference type="ARBA" id="ARBA00004651"/>
    </source>
</evidence>
<evidence type="ECO:0000256" key="7">
    <source>
        <dbReference type="ARBA" id="ARBA00023136"/>
    </source>
</evidence>
<keyword evidence="4 8" id="KW-1003">Cell membrane</keyword>
<feature type="transmembrane region" description="Helical" evidence="8">
    <location>
        <begin position="25"/>
        <end position="42"/>
    </location>
</feature>
<feature type="transmembrane region" description="Helical" evidence="8">
    <location>
        <begin position="49"/>
        <end position="67"/>
    </location>
</feature>
<dbReference type="PANTHER" id="PTHR30269:SF23">
    <property type="entry name" value="MEMBRANE TRANSPORTER PROTEIN YDHB-RELATED"/>
    <property type="match status" value="1"/>
</dbReference>
<feature type="transmembrane region" description="Helical" evidence="8">
    <location>
        <begin position="234"/>
        <end position="253"/>
    </location>
</feature>
<evidence type="ECO:0000256" key="5">
    <source>
        <dbReference type="ARBA" id="ARBA00022692"/>
    </source>
</evidence>
<keyword evidence="7 8" id="KW-0472">Membrane</keyword>
<comment type="similarity">
    <text evidence="2 8">Belongs to the 4-toluene sulfonate uptake permease (TSUP) (TC 2.A.102) family.</text>
</comment>
<organism evidence="9 10">
    <name type="scientific">Chengkuizengella axinellae</name>
    <dbReference type="NCBI Taxonomy" id="3064388"/>
    <lineage>
        <taxon>Bacteria</taxon>
        <taxon>Bacillati</taxon>
        <taxon>Bacillota</taxon>
        <taxon>Bacilli</taxon>
        <taxon>Bacillales</taxon>
        <taxon>Paenibacillaceae</taxon>
        <taxon>Chengkuizengella</taxon>
    </lineage>
</organism>
<dbReference type="Proteomes" id="UP001231941">
    <property type="component" value="Unassembled WGS sequence"/>
</dbReference>
<keyword evidence="6 8" id="KW-1133">Transmembrane helix</keyword>
<protein>
    <recommendedName>
        <fullName evidence="8">Probable membrane transporter protein</fullName>
    </recommendedName>
</protein>
<feature type="transmembrane region" description="Helical" evidence="8">
    <location>
        <begin position="174"/>
        <end position="195"/>
    </location>
</feature>
<dbReference type="RefSeq" id="WP_305992713.1">
    <property type="nucleotide sequence ID" value="NZ_JAVAMP010000007.1"/>
</dbReference>
<evidence type="ECO:0000256" key="8">
    <source>
        <dbReference type="RuleBase" id="RU363041"/>
    </source>
</evidence>
<evidence type="ECO:0000256" key="4">
    <source>
        <dbReference type="ARBA" id="ARBA00022475"/>
    </source>
</evidence>
<feature type="transmembrane region" description="Helical" evidence="8">
    <location>
        <begin position="137"/>
        <end position="162"/>
    </location>
</feature>